<protein>
    <recommendedName>
        <fullName evidence="4">SHSP domain-containing protein</fullName>
    </recommendedName>
</protein>
<evidence type="ECO:0008006" key="4">
    <source>
        <dbReference type="Google" id="ProtNLM"/>
    </source>
</evidence>
<evidence type="ECO:0000256" key="1">
    <source>
        <dbReference type="SAM" id="MobiDB-lite"/>
    </source>
</evidence>
<dbReference type="Proteomes" id="UP000541558">
    <property type="component" value="Unassembled WGS sequence"/>
</dbReference>
<feature type="compositionally biased region" description="Polar residues" evidence="1">
    <location>
        <begin position="63"/>
        <end position="72"/>
    </location>
</feature>
<proteinExistence type="predicted"/>
<dbReference type="OrthoDB" id="3253535at2759"/>
<feature type="region of interest" description="Disordered" evidence="1">
    <location>
        <begin position="1"/>
        <end position="47"/>
    </location>
</feature>
<feature type="compositionally biased region" description="Low complexity" evidence="1">
    <location>
        <begin position="14"/>
        <end position="46"/>
    </location>
</feature>
<dbReference type="AlphaFoldDB" id="A0A8H5CIZ4"/>
<dbReference type="EMBL" id="JAACJK010000001">
    <property type="protein sequence ID" value="KAF5342560.1"/>
    <property type="molecule type" value="Genomic_DNA"/>
</dbReference>
<sequence>MASAFRPPVSRGYSAPALHSSNSSSSASHSTSSSSSSSSTPSSTNSYFSALAPSTAVSPALSPATTYTSGLSPASPPSTDYPIITATVTSRNQSGTTSTSNFMSAHDQALRQFALHIPTPPSLSLGAASRQPAPAVNTPTHPSHSRTASHYESLPSPMDRSRRMPPSNHTPQMTVASTLYNYTLSVKLSSAIQPEMVTVCANKGDKLKVVADAWHMEDESHYEWQICFPPRDIDMGSVHARFDDGEKTLTIDVRRIPRLYR</sequence>
<evidence type="ECO:0000313" key="2">
    <source>
        <dbReference type="EMBL" id="KAF5342560.1"/>
    </source>
</evidence>
<name>A0A8H5CIZ4_9AGAR</name>
<reference evidence="2 3" key="1">
    <citation type="journal article" date="2020" name="ISME J.">
        <title>Uncovering the hidden diversity of litter-decomposition mechanisms in mushroom-forming fungi.</title>
        <authorList>
            <person name="Floudas D."/>
            <person name="Bentzer J."/>
            <person name="Ahren D."/>
            <person name="Johansson T."/>
            <person name="Persson P."/>
            <person name="Tunlid A."/>
        </authorList>
    </citation>
    <scope>NUCLEOTIDE SEQUENCE [LARGE SCALE GENOMIC DNA]</scope>
    <source>
        <strain evidence="2 3">CBS 175.51</strain>
    </source>
</reference>
<gene>
    <name evidence="2" type="ORF">D9611_002061</name>
</gene>
<accession>A0A8H5CIZ4</accession>
<feature type="region of interest" description="Disordered" evidence="1">
    <location>
        <begin position="59"/>
        <end position="78"/>
    </location>
</feature>
<evidence type="ECO:0000313" key="3">
    <source>
        <dbReference type="Proteomes" id="UP000541558"/>
    </source>
</evidence>
<feature type="compositionally biased region" description="Polar residues" evidence="1">
    <location>
        <begin position="137"/>
        <end position="150"/>
    </location>
</feature>
<organism evidence="2 3">
    <name type="scientific">Ephemerocybe angulata</name>
    <dbReference type="NCBI Taxonomy" id="980116"/>
    <lineage>
        <taxon>Eukaryota</taxon>
        <taxon>Fungi</taxon>
        <taxon>Dikarya</taxon>
        <taxon>Basidiomycota</taxon>
        <taxon>Agaricomycotina</taxon>
        <taxon>Agaricomycetes</taxon>
        <taxon>Agaricomycetidae</taxon>
        <taxon>Agaricales</taxon>
        <taxon>Agaricineae</taxon>
        <taxon>Psathyrellaceae</taxon>
        <taxon>Ephemerocybe</taxon>
    </lineage>
</organism>
<comment type="caution">
    <text evidence="2">The sequence shown here is derived from an EMBL/GenBank/DDBJ whole genome shotgun (WGS) entry which is preliminary data.</text>
</comment>
<keyword evidence="3" id="KW-1185">Reference proteome</keyword>
<feature type="region of interest" description="Disordered" evidence="1">
    <location>
        <begin position="121"/>
        <end position="168"/>
    </location>
</feature>